<protein>
    <submittedName>
        <fullName evidence="1">Uncharacterized protein</fullName>
    </submittedName>
</protein>
<name>A0A0A8YA72_ARUDO</name>
<dbReference type="AlphaFoldDB" id="A0A0A8YA72"/>
<reference evidence="1" key="1">
    <citation type="submission" date="2014-09" db="EMBL/GenBank/DDBJ databases">
        <authorList>
            <person name="Magalhaes I.L.F."/>
            <person name="Oliveira U."/>
            <person name="Santos F.R."/>
            <person name="Vidigal T.H.D.A."/>
            <person name="Brescovit A.D."/>
            <person name="Santos A.J."/>
        </authorList>
    </citation>
    <scope>NUCLEOTIDE SEQUENCE</scope>
    <source>
        <tissue evidence="1">Shoot tissue taken approximately 20 cm above the soil surface</tissue>
    </source>
</reference>
<dbReference type="EMBL" id="GBRH01275111">
    <property type="protein sequence ID" value="JAD22784.1"/>
    <property type="molecule type" value="Transcribed_RNA"/>
</dbReference>
<reference evidence="1" key="2">
    <citation type="journal article" date="2015" name="Data Brief">
        <title>Shoot transcriptome of the giant reed, Arundo donax.</title>
        <authorList>
            <person name="Barrero R.A."/>
            <person name="Guerrero F.D."/>
            <person name="Moolhuijzen P."/>
            <person name="Goolsby J.A."/>
            <person name="Tidwell J."/>
            <person name="Bellgard S.E."/>
            <person name="Bellgard M.I."/>
        </authorList>
    </citation>
    <scope>NUCLEOTIDE SEQUENCE</scope>
    <source>
        <tissue evidence="1">Shoot tissue taken approximately 20 cm above the soil surface</tissue>
    </source>
</reference>
<proteinExistence type="predicted"/>
<organism evidence="1">
    <name type="scientific">Arundo donax</name>
    <name type="common">Giant reed</name>
    <name type="synonym">Donax arundinaceus</name>
    <dbReference type="NCBI Taxonomy" id="35708"/>
    <lineage>
        <taxon>Eukaryota</taxon>
        <taxon>Viridiplantae</taxon>
        <taxon>Streptophyta</taxon>
        <taxon>Embryophyta</taxon>
        <taxon>Tracheophyta</taxon>
        <taxon>Spermatophyta</taxon>
        <taxon>Magnoliopsida</taxon>
        <taxon>Liliopsida</taxon>
        <taxon>Poales</taxon>
        <taxon>Poaceae</taxon>
        <taxon>PACMAD clade</taxon>
        <taxon>Arundinoideae</taxon>
        <taxon>Arundineae</taxon>
        <taxon>Arundo</taxon>
    </lineage>
</organism>
<sequence>MQTFMYWQVSSFLIHTDCFPPVISFKFSI</sequence>
<evidence type="ECO:0000313" key="1">
    <source>
        <dbReference type="EMBL" id="JAD22784.1"/>
    </source>
</evidence>
<accession>A0A0A8YA72</accession>